<gene>
    <name evidence="1" type="ORF">SAMN02745150_00551</name>
</gene>
<protein>
    <submittedName>
        <fullName evidence="1">Uncharacterized protein</fullName>
    </submittedName>
</protein>
<dbReference type="STRING" id="34097.SAMN02745150_00551"/>
<dbReference type="AlphaFoldDB" id="A0A1I1DPK4"/>
<dbReference type="EMBL" id="FOKY01000002">
    <property type="protein sequence ID" value="SFB74483.1"/>
    <property type="molecule type" value="Genomic_DNA"/>
</dbReference>
<dbReference type="RefSeq" id="WP_092318387.1">
    <property type="nucleotide sequence ID" value="NZ_FOKY01000002.1"/>
</dbReference>
<evidence type="ECO:0000313" key="2">
    <source>
        <dbReference type="Proteomes" id="UP000240042"/>
    </source>
</evidence>
<sequence>MVPLKDDDLKYYVKQTTNLVFSGQDLQIALTQILPMTRGKRSTGASARIVRNSLRRSYCFIS</sequence>
<accession>A0A1I1DPK4</accession>
<proteinExistence type="predicted"/>
<reference evidence="2" key="1">
    <citation type="submission" date="2016-10" db="EMBL/GenBank/DDBJ databases">
        <authorList>
            <person name="Varghese N."/>
            <person name="Submissions S."/>
        </authorList>
    </citation>
    <scope>NUCLEOTIDE SEQUENCE [LARGE SCALE GENOMIC DNA]</scope>
    <source>
        <strain evidence="2">ATCC 43811</strain>
    </source>
</reference>
<keyword evidence="2" id="KW-1185">Reference proteome</keyword>
<organism evidence="1 2">
    <name type="scientific">Brevinema andersonii</name>
    <dbReference type="NCBI Taxonomy" id="34097"/>
    <lineage>
        <taxon>Bacteria</taxon>
        <taxon>Pseudomonadati</taxon>
        <taxon>Spirochaetota</taxon>
        <taxon>Spirochaetia</taxon>
        <taxon>Brevinematales</taxon>
        <taxon>Brevinemataceae</taxon>
        <taxon>Brevinema</taxon>
    </lineage>
</organism>
<dbReference type="Proteomes" id="UP000240042">
    <property type="component" value="Unassembled WGS sequence"/>
</dbReference>
<name>A0A1I1DPK4_BREAD</name>
<evidence type="ECO:0000313" key="1">
    <source>
        <dbReference type="EMBL" id="SFB74483.1"/>
    </source>
</evidence>